<dbReference type="Proteomes" id="UP000054725">
    <property type="component" value="Unassembled WGS sequence"/>
</dbReference>
<protein>
    <submittedName>
        <fullName evidence="3">Membrane bound lytic murein transglycosylase D</fullName>
    </submittedName>
</protein>
<dbReference type="Gene3D" id="3.10.350.10">
    <property type="entry name" value="LysM domain"/>
    <property type="match status" value="3"/>
</dbReference>
<accession>A0A0W0WWR3</accession>
<reference evidence="3 4" key="1">
    <citation type="submission" date="2015-11" db="EMBL/GenBank/DDBJ databases">
        <title>Genomic analysis of 38 Legionella species identifies large and diverse effector repertoires.</title>
        <authorList>
            <person name="Burstein D."/>
            <person name="Amaro F."/>
            <person name="Zusman T."/>
            <person name="Lifshitz Z."/>
            <person name="Cohen O."/>
            <person name="Gilbert J.A."/>
            <person name="Pupko T."/>
            <person name="Shuman H.A."/>
            <person name="Segal G."/>
        </authorList>
    </citation>
    <scope>NUCLEOTIDE SEQUENCE [LARGE SCALE GENOMIC DNA]</scope>
    <source>
        <strain evidence="3 4">ATCC 49506</strain>
    </source>
</reference>
<dbReference type="Pfam" id="PF01476">
    <property type="entry name" value="LysM"/>
    <property type="match status" value="3"/>
</dbReference>
<proteinExistence type="inferred from homology"/>
<dbReference type="EMBL" id="LNYO01000013">
    <property type="protein sequence ID" value="KTD36757.1"/>
    <property type="molecule type" value="Genomic_DNA"/>
</dbReference>
<dbReference type="GO" id="GO:0000270">
    <property type="term" value="P:peptidoglycan metabolic process"/>
    <property type="evidence" value="ECO:0007669"/>
    <property type="project" value="InterPro"/>
</dbReference>
<dbReference type="AlphaFoldDB" id="A0A0W0WWR3"/>
<dbReference type="GO" id="GO:0008932">
    <property type="term" value="F:lytic endotransglycosylase activity"/>
    <property type="evidence" value="ECO:0007669"/>
    <property type="project" value="TreeGrafter"/>
</dbReference>
<feature type="domain" description="LysM" evidence="2">
    <location>
        <begin position="429"/>
        <end position="473"/>
    </location>
</feature>
<dbReference type="InterPro" id="IPR018392">
    <property type="entry name" value="LysM"/>
</dbReference>
<comment type="caution">
    <text evidence="3">The sequence shown here is derived from an EMBL/GenBank/DDBJ whole genome shotgun (WGS) entry which is preliminary data.</text>
</comment>
<dbReference type="SUPFAM" id="SSF54106">
    <property type="entry name" value="LysM domain"/>
    <property type="match status" value="3"/>
</dbReference>
<sequence>MKFNPLSLLLLFFCSFYLFPQTLHSRMAPNVWDVLRSQFSLNHEVSQPDVQSQLRWLVTHPHYLQKLAQAEPYIYHIVTEVKKRGLPGELALLPMIESAYNPFAYSGVGAAGLWQLMPRTGNDWGLKQDWWFDARRSIRPSTNAALNYLTHLRKYFNGNWILAIAAYDSGEGTVARAIKSSGQTAGNIHFWSLPVPNETRAYVPRLLALAEIIQYPQRYRIRLPDIPHTPYFEEVNIGSQIDLNHAAKLAGMSYKDLIKLNPGYNRWATAPYEPFKLLIPTDKVAYFNRNLATVPTDKRVSWTRHQVHHGDTLGSIAQRYFTTVKLIQELNQLKTDKLKLGQYILIPSSKNTAVAAVRKATPMIEADKPITSQTYKVIHIVQPGDSYQTLEKKYQVTTADIQSWNHINQSATLKSGTQLIIWKRIVQYGSYTVKAGDSLNSIAKQHQTDTKKLAQLNPSIDKNRLKPGQRLVIG</sequence>
<dbReference type="CDD" id="cd16894">
    <property type="entry name" value="MltD-like"/>
    <property type="match status" value="1"/>
</dbReference>
<dbReference type="PROSITE" id="PS51782">
    <property type="entry name" value="LYSM"/>
    <property type="match status" value="3"/>
</dbReference>
<dbReference type="InterPro" id="IPR000189">
    <property type="entry name" value="Transglyc_AS"/>
</dbReference>
<evidence type="ECO:0000313" key="4">
    <source>
        <dbReference type="Proteomes" id="UP000054725"/>
    </source>
</evidence>
<dbReference type="InterPro" id="IPR023346">
    <property type="entry name" value="Lysozyme-like_dom_sf"/>
</dbReference>
<dbReference type="PANTHER" id="PTHR33734">
    <property type="entry name" value="LYSM DOMAIN-CONTAINING GPI-ANCHORED PROTEIN 2"/>
    <property type="match status" value="1"/>
</dbReference>
<organism evidence="3 4">
    <name type="scientific">Legionella nautarum</name>
    <dbReference type="NCBI Taxonomy" id="45070"/>
    <lineage>
        <taxon>Bacteria</taxon>
        <taxon>Pseudomonadati</taxon>
        <taxon>Pseudomonadota</taxon>
        <taxon>Gammaproteobacteria</taxon>
        <taxon>Legionellales</taxon>
        <taxon>Legionellaceae</taxon>
        <taxon>Legionella</taxon>
    </lineage>
</organism>
<feature type="domain" description="LysM" evidence="2">
    <location>
        <begin position="377"/>
        <end position="421"/>
    </location>
</feature>
<evidence type="ECO:0000313" key="3">
    <source>
        <dbReference type="EMBL" id="KTD36757.1"/>
    </source>
</evidence>
<dbReference type="InterPro" id="IPR036779">
    <property type="entry name" value="LysM_dom_sf"/>
</dbReference>
<evidence type="ECO:0000256" key="1">
    <source>
        <dbReference type="ARBA" id="ARBA00007734"/>
    </source>
</evidence>
<dbReference type="Gene3D" id="1.10.530.10">
    <property type="match status" value="1"/>
</dbReference>
<dbReference type="CDD" id="cd00118">
    <property type="entry name" value="LysM"/>
    <property type="match status" value="3"/>
</dbReference>
<keyword evidence="4" id="KW-1185">Reference proteome</keyword>
<feature type="domain" description="LysM" evidence="2">
    <location>
        <begin position="303"/>
        <end position="346"/>
    </location>
</feature>
<dbReference type="Pfam" id="PF01464">
    <property type="entry name" value="SLT"/>
    <property type="match status" value="1"/>
</dbReference>
<name>A0A0W0WWR3_9GAMM</name>
<dbReference type="GO" id="GO:0016020">
    <property type="term" value="C:membrane"/>
    <property type="evidence" value="ECO:0007669"/>
    <property type="project" value="InterPro"/>
</dbReference>
<comment type="similarity">
    <text evidence="1">Belongs to the transglycosylase Slt family.</text>
</comment>
<evidence type="ECO:0000259" key="2">
    <source>
        <dbReference type="PROSITE" id="PS51782"/>
    </source>
</evidence>
<dbReference type="SMART" id="SM00257">
    <property type="entry name" value="LysM"/>
    <property type="match status" value="3"/>
</dbReference>
<dbReference type="PATRIC" id="fig|45070.6.peg.1826"/>
<gene>
    <name evidence="3" type="primary">mltD</name>
    <name evidence="3" type="ORF">Lnau_1741</name>
</gene>
<dbReference type="PANTHER" id="PTHR33734:SF22">
    <property type="entry name" value="MEMBRANE-BOUND LYTIC MUREIN TRANSGLYCOSYLASE D"/>
    <property type="match status" value="1"/>
</dbReference>
<dbReference type="SUPFAM" id="SSF53955">
    <property type="entry name" value="Lysozyme-like"/>
    <property type="match status" value="1"/>
</dbReference>
<dbReference type="STRING" id="45070.Lnau_1741"/>
<dbReference type="PROSITE" id="PS00922">
    <property type="entry name" value="TRANSGLYCOSYLASE"/>
    <property type="match status" value="1"/>
</dbReference>
<dbReference type="InterPro" id="IPR008258">
    <property type="entry name" value="Transglycosylase_SLT_dom_1"/>
</dbReference>